<protein>
    <recommendedName>
        <fullName evidence="5">TLC domain-containing protein</fullName>
    </recommendedName>
</protein>
<keyword evidence="2" id="KW-0812">Transmembrane</keyword>
<accession>A0A9P6MPY9</accession>
<sequence>MAPVALTSEHLHMFIVSCGIHLTYFYLIKTFVPFIGKDRKRLSWVLTLVTALMVSVLGPYATFGNIRTVFSEPIPYEMYNPYAVEGLRQVQRYDVLFQPSINSLTQWQDQTWNSNRLSEKTEEGESTTEYIMFYKAYDAMYNLSPSEWHSLRHSRWFFDLRHTPSDSSIAQAAVIFFACYLILDMACGALHYRERVTILTGWFHHTMYTGICYYTLITGESHTFASFLVIEVPTFIMGLGFLHKPLRNDMLFGLTFILFRILFDFALTHEMVMNRTGLTTISRIILLFKTCMNFKFLIDWINQQIRLRRKRASALAAVMCEMGVQTTEVKSGLDIPSPYKNGNGITAHVCQHQQQALSQQSKQGRLQNPQNVKRRASNGMLTECTSDSSSPLMLSPINSRHVFRNRNTRARAGGMLDDQSLPVVIAAH</sequence>
<feature type="transmembrane region" description="Helical" evidence="2">
    <location>
        <begin position="250"/>
        <end position="268"/>
    </location>
</feature>
<comment type="caution">
    <text evidence="3">The sequence shown here is derived from an EMBL/GenBank/DDBJ whole genome shotgun (WGS) entry which is preliminary data.</text>
</comment>
<feature type="transmembrane region" description="Helical" evidence="2">
    <location>
        <begin position="44"/>
        <end position="63"/>
    </location>
</feature>
<feature type="transmembrane region" description="Helical" evidence="2">
    <location>
        <begin position="169"/>
        <end position="192"/>
    </location>
</feature>
<dbReference type="AlphaFoldDB" id="A0A9P6MPY9"/>
<organism evidence="3 4">
    <name type="scientific">Entomortierella chlamydospora</name>
    <dbReference type="NCBI Taxonomy" id="101097"/>
    <lineage>
        <taxon>Eukaryota</taxon>
        <taxon>Fungi</taxon>
        <taxon>Fungi incertae sedis</taxon>
        <taxon>Mucoromycota</taxon>
        <taxon>Mortierellomycotina</taxon>
        <taxon>Mortierellomycetes</taxon>
        <taxon>Mortierellales</taxon>
        <taxon>Mortierellaceae</taxon>
        <taxon>Entomortierella</taxon>
    </lineage>
</organism>
<evidence type="ECO:0000256" key="1">
    <source>
        <dbReference type="SAM" id="MobiDB-lite"/>
    </source>
</evidence>
<feature type="transmembrane region" description="Helical" evidence="2">
    <location>
        <begin position="12"/>
        <end position="32"/>
    </location>
</feature>
<dbReference type="Proteomes" id="UP000703661">
    <property type="component" value="Unassembled WGS sequence"/>
</dbReference>
<name>A0A9P6MPY9_9FUNG</name>
<gene>
    <name evidence="3" type="ORF">BGZ80_002340</name>
</gene>
<evidence type="ECO:0000256" key="2">
    <source>
        <dbReference type="SAM" id="Phobius"/>
    </source>
</evidence>
<keyword evidence="2" id="KW-0472">Membrane</keyword>
<proteinExistence type="predicted"/>
<evidence type="ECO:0008006" key="5">
    <source>
        <dbReference type="Google" id="ProtNLM"/>
    </source>
</evidence>
<feature type="transmembrane region" description="Helical" evidence="2">
    <location>
        <begin position="223"/>
        <end position="243"/>
    </location>
</feature>
<dbReference type="EMBL" id="JAAAID010001573">
    <property type="protein sequence ID" value="KAG0009492.1"/>
    <property type="molecule type" value="Genomic_DNA"/>
</dbReference>
<keyword evidence="2" id="KW-1133">Transmembrane helix</keyword>
<feature type="compositionally biased region" description="Polar residues" evidence="1">
    <location>
        <begin position="379"/>
        <end position="388"/>
    </location>
</feature>
<keyword evidence="4" id="KW-1185">Reference proteome</keyword>
<feature type="transmembrane region" description="Helical" evidence="2">
    <location>
        <begin position="199"/>
        <end position="217"/>
    </location>
</feature>
<evidence type="ECO:0000313" key="3">
    <source>
        <dbReference type="EMBL" id="KAG0009492.1"/>
    </source>
</evidence>
<evidence type="ECO:0000313" key="4">
    <source>
        <dbReference type="Proteomes" id="UP000703661"/>
    </source>
</evidence>
<feature type="transmembrane region" description="Helical" evidence="2">
    <location>
        <begin position="280"/>
        <end position="301"/>
    </location>
</feature>
<reference evidence="3" key="1">
    <citation type="journal article" date="2020" name="Fungal Divers.">
        <title>Resolving the Mortierellaceae phylogeny through synthesis of multi-gene phylogenetics and phylogenomics.</title>
        <authorList>
            <person name="Vandepol N."/>
            <person name="Liber J."/>
            <person name="Desiro A."/>
            <person name="Na H."/>
            <person name="Kennedy M."/>
            <person name="Barry K."/>
            <person name="Grigoriev I.V."/>
            <person name="Miller A.N."/>
            <person name="O'Donnell K."/>
            <person name="Stajich J.E."/>
            <person name="Bonito G."/>
        </authorList>
    </citation>
    <scope>NUCLEOTIDE SEQUENCE</scope>
    <source>
        <strain evidence="3">NRRL 2769</strain>
    </source>
</reference>
<feature type="region of interest" description="Disordered" evidence="1">
    <location>
        <begin position="356"/>
        <end position="388"/>
    </location>
</feature>